<dbReference type="InterPro" id="IPR007813">
    <property type="entry name" value="PilN"/>
</dbReference>
<keyword evidence="2" id="KW-1133">Transmembrane helix</keyword>
<dbReference type="AlphaFoldDB" id="A0A317MRY2"/>
<name>A0A317MRY2_9GAMM</name>
<dbReference type="EMBL" id="QGTJ01000014">
    <property type="protein sequence ID" value="PWV58695.1"/>
    <property type="molecule type" value="Genomic_DNA"/>
</dbReference>
<sequence>MTRINLLPWREERRLRLQRDFVMLMAASALIGAAAVLGTHLYVGGEIEDQQTRNQYLVSEINRLKAAAEEMKKLDQAKARLLARLEIIQNLQASRPLMVRVFDSLARLTPDTVYLSSLKAGGNELVLNGTALSNQVVSDFMRRLSANTLFAEPALKQIENRDIAGVRVSTFEMSVPRRQQPKDAAQ</sequence>
<evidence type="ECO:0000256" key="2">
    <source>
        <dbReference type="SAM" id="Phobius"/>
    </source>
</evidence>
<organism evidence="3 4">
    <name type="scientific">Plasticicumulans acidivorans</name>
    <dbReference type="NCBI Taxonomy" id="886464"/>
    <lineage>
        <taxon>Bacteria</taxon>
        <taxon>Pseudomonadati</taxon>
        <taxon>Pseudomonadota</taxon>
        <taxon>Gammaproteobacteria</taxon>
        <taxon>Candidatus Competibacteraceae</taxon>
        <taxon>Plasticicumulans</taxon>
    </lineage>
</organism>
<dbReference type="PANTHER" id="PTHR40278:SF2">
    <property type="entry name" value="TYPE IV PILUS INNER MEMBRANE COMPONENT PILN"/>
    <property type="match status" value="1"/>
</dbReference>
<accession>A0A317MRY2</accession>
<dbReference type="OrthoDB" id="5296173at2"/>
<dbReference type="GO" id="GO:0043107">
    <property type="term" value="P:type IV pilus-dependent motility"/>
    <property type="evidence" value="ECO:0007669"/>
    <property type="project" value="TreeGrafter"/>
</dbReference>
<keyword evidence="2" id="KW-0812">Transmembrane</keyword>
<evidence type="ECO:0000313" key="4">
    <source>
        <dbReference type="Proteomes" id="UP000246569"/>
    </source>
</evidence>
<feature type="transmembrane region" description="Helical" evidence="2">
    <location>
        <begin position="21"/>
        <end position="43"/>
    </location>
</feature>
<evidence type="ECO:0000256" key="1">
    <source>
        <dbReference type="SAM" id="Coils"/>
    </source>
</evidence>
<protein>
    <submittedName>
        <fullName evidence="3">Type IV pilus assembly protein PilN</fullName>
    </submittedName>
</protein>
<reference evidence="3 4" key="1">
    <citation type="submission" date="2018-05" db="EMBL/GenBank/DDBJ databases">
        <title>Genomic Encyclopedia of Type Strains, Phase IV (KMG-IV): sequencing the most valuable type-strain genomes for metagenomic binning, comparative biology and taxonomic classification.</title>
        <authorList>
            <person name="Goeker M."/>
        </authorList>
    </citation>
    <scope>NUCLEOTIDE SEQUENCE [LARGE SCALE GENOMIC DNA]</scope>
    <source>
        <strain evidence="3 4">DSM 23606</strain>
    </source>
</reference>
<comment type="caution">
    <text evidence="3">The sequence shown here is derived from an EMBL/GenBank/DDBJ whole genome shotgun (WGS) entry which is preliminary data.</text>
</comment>
<keyword evidence="2" id="KW-0472">Membrane</keyword>
<dbReference type="PANTHER" id="PTHR40278">
    <property type="entry name" value="DNA UTILIZATION PROTEIN HOFN"/>
    <property type="match status" value="1"/>
</dbReference>
<gene>
    <name evidence="3" type="ORF">C7443_11421</name>
</gene>
<dbReference type="Proteomes" id="UP000246569">
    <property type="component" value="Unassembled WGS sequence"/>
</dbReference>
<feature type="coiled-coil region" evidence="1">
    <location>
        <begin position="57"/>
        <end position="91"/>
    </location>
</feature>
<evidence type="ECO:0000313" key="3">
    <source>
        <dbReference type="EMBL" id="PWV58695.1"/>
    </source>
</evidence>
<keyword evidence="1" id="KW-0175">Coiled coil</keyword>
<keyword evidence="4" id="KW-1185">Reference proteome</keyword>
<dbReference type="InterPro" id="IPR052534">
    <property type="entry name" value="Extracell_DNA_Util/SecSys_Comp"/>
</dbReference>
<dbReference type="GO" id="GO:0043683">
    <property type="term" value="P:type IV pilus assembly"/>
    <property type="evidence" value="ECO:0007669"/>
    <property type="project" value="TreeGrafter"/>
</dbReference>
<dbReference type="Pfam" id="PF05137">
    <property type="entry name" value="PilN"/>
    <property type="match status" value="1"/>
</dbReference>
<proteinExistence type="predicted"/>
<dbReference type="RefSeq" id="WP_110020246.1">
    <property type="nucleotide sequence ID" value="NZ_QGTJ01000014.1"/>
</dbReference>